<keyword evidence="6" id="KW-0418">Kinase</keyword>
<keyword evidence="4" id="KW-0472">Membrane</keyword>
<keyword evidence="6" id="KW-0808">Transferase</keyword>
<dbReference type="EC" id="2.7.13.3" evidence="2"/>
<keyword evidence="4" id="KW-1133">Transmembrane helix</keyword>
<feature type="transmembrane region" description="Helical" evidence="4">
    <location>
        <begin position="97"/>
        <end position="120"/>
    </location>
</feature>
<evidence type="ECO:0000259" key="5">
    <source>
        <dbReference type="PROSITE" id="PS50109"/>
    </source>
</evidence>
<feature type="transmembrane region" description="Helical" evidence="4">
    <location>
        <begin position="194"/>
        <end position="212"/>
    </location>
</feature>
<comment type="catalytic activity">
    <reaction evidence="1">
        <text>ATP + protein L-histidine = ADP + protein N-phospho-L-histidine.</text>
        <dbReference type="EC" id="2.7.13.3"/>
    </reaction>
</comment>
<dbReference type="KEGG" id="slan:GV829_00375"/>
<feature type="transmembrane region" description="Helical" evidence="4">
    <location>
        <begin position="254"/>
        <end position="275"/>
    </location>
</feature>
<evidence type="ECO:0000256" key="2">
    <source>
        <dbReference type="ARBA" id="ARBA00012438"/>
    </source>
</evidence>
<dbReference type="InterPro" id="IPR014265">
    <property type="entry name" value="XrtA/PrsK"/>
</dbReference>
<dbReference type="RefSeq" id="WP_169943308.1">
    <property type="nucleotide sequence ID" value="NZ_CP053015.1"/>
</dbReference>
<feature type="transmembrane region" description="Helical" evidence="4">
    <location>
        <begin position="40"/>
        <end position="60"/>
    </location>
</feature>
<dbReference type="EMBL" id="CP053015">
    <property type="protein sequence ID" value="QJQ31096.1"/>
    <property type="molecule type" value="Genomic_DNA"/>
</dbReference>
<dbReference type="Gene3D" id="3.30.450.40">
    <property type="match status" value="1"/>
</dbReference>
<keyword evidence="7" id="KW-1185">Reference proteome</keyword>
<proteinExistence type="predicted"/>
<feature type="transmembrane region" description="Helical" evidence="4">
    <location>
        <begin position="224"/>
        <end position="248"/>
    </location>
</feature>
<feature type="transmembrane region" description="Helical" evidence="4">
    <location>
        <begin position="6"/>
        <end position="28"/>
    </location>
</feature>
<organism evidence="6 7">
    <name type="scientific">Sphingomonas lacunae</name>
    <dbReference type="NCBI Taxonomy" id="2698828"/>
    <lineage>
        <taxon>Bacteria</taxon>
        <taxon>Pseudomonadati</taxon>
        <taxon>Pseudomonadota</taxon>
        <taxon>Alphaproteobacteria</taxon>
        <taxon>Sphingomonadales</taxon>
        <taxon>Sphingomonadaceae</taxon>
        <taxon>Sphingomonas</taxon>
    </lineage>
</organism>
<dbReference type="InterPro" id="IPR036890">
    <property type="entry name" value="HATPase_C_sf"/>
</dbReference>
<dbReference type="Pfam" id="PF02518">
    <property type="entry name" value="HATPase_c"/>
    <property type="match status" value="1"/>
</dbReference>
<gene>
    <name evidence="6" type="primary">prsK</name>
    <name evidence="6" type="ORF">GV829_00375</name>
</gene>
<evidence type="ECO:0000256" key="1">
    <source>
        <dbReference type="ARBA" id="ARBA00000085"/>
    </source>
</evidence>
<feature type="domain" description="Histidine kinase" evidence="5">
    <location>
        <begin position="479"/>
        <end position="681"/>
    </location>
</feature>
<dbReference type="AlphaFoldDB" id="A0A6M4AQW8"/>
<sequence>MTGTELSLGGLAVVSLVGSFSYAALAVLSVLRRMPLARAPYVAALLGMALWLGALGLTGIGSVSGWIAEAVRNLAWLWFMASIAGRRTGDEGISQIGWIYIGLFFVETVIAALLLLPTLLGGNANMDHALDTLQMLFCAGGLVLLHNLFEAADADERRGLTLPLAAIAGLWTYDLNLYVISYLSDRPATLLLELRPFAAGVVALVFAIALVRPAGHKVRLSRPVAFRSVALAAVAAWLVALSLFTMAVNSSLGTFGAFAQLVVLTGTSAGALALWRSNRLRARLRVWTTKHFFEHRYDYRAEWLRFTATLSRSQASGLTLESRVIKAVADIVESTGGLLLTPDSGGRLSLAAVWPHSLAGIGMDDDLGPMARWMASEGRIVQFDELRAGTSPEEEMQVVPSSLLLNPDLWIAVPLLHLDRTEGIMLLSRPPLDRALDWEDFDLLKVAGTQAASHIAEARGAEALAESNRFEEFHRRFAFMMHDVKNLTSQMALLARNVERHGDNPDFREDMIVTLRLSADRLGQMMQRLSQQEKVRIEGLGPVDAAAAAMRVAVGKRGLHRVQLLGEAKAKALADQHTLEQLLIHLVQNAIDATIGDAPVTIQLGEDDKHVLIAVEDRGVGMSPEFIRTQLFRPFSSTKDGGFGIGAFQARQLAVAMGGTLNVESREGEGTIFTLTLPRADVTHVAANTSEAA</sequence>
<protein>
    <recommendedName>
        <fullName evidence="2">histidine kinase</fullName>
        <ecNumber evidence="2">2.7.13.3</ecNumber>
    </recommendedName>
</protein>
<feature type="transmembrane region" description="Helical" evidence="4">
    <location>
        <begin position="66"/>
        <end position="85"/>
    </location>
</feature>
<dbReference type="InterPro" id="IPR005467">
    <property type="entry name" value="His_kinase_dom"/>
</dbReference>
<evidence type="ECO:0000256" key="4">
    <source>
        <dbReference type="SAM" id="Phobius"/>
    </source>
</evidence>
<accession>A0A6M4AQW8</accession>
<evidence type="ECO:0000256" key="3">
    <source>
        <dbReference type="ARBA" id="ARBA00022553"/>
    </source>
</evidence>
<dbReference type="GO" id="GO:0000155">
    <property type="term" value="F:phosphorelay sensor kinase activity"/>
    <property type="evidence" value="ECO:0007669"/>
    <property type="project" value="TreeGrafter"/>
</dbReference>
<feature type="transmembrane region" description="Helical" evidence="4">
    <location>
        <begin position="161"/>
        <end position="182"/>
    </location>
</feature>
<dbReference type="Proteomes" id="UP000503018">
    <property type="component" value="Chromosome"/>
</dbReference>
<name>A0A6M4AQW8_9SPHN</name>
<dbReference type="InterPro" id="IPR004358">
    <property type="entry name" value="Sig_transdc_His_kin-like_C"/>
</dbReference>
<dbReference type="SUPFAM" id="SSF55781">
    <property type="entry name" value="GAF domain-like"/>
    <property type="match status" value="1"/>
</dbReference>
<feature type="transmembrane region" description="Helical" evidence="4">
    <location>
        <begin position="132"/>
        <end position="149"/>
    </location>
</feature>
<dbReference type="PRINTS" id="PR00344">
    <property type="entry name" value="BCTRLSENSOR"/>
</dbReference>
<dbReference type="PANTHER" id="PTHR43547:SF2">
    <property type="entry name" value="HYBRID SIGNAL TRANSDUCTION HISTIDINE KINASE C"/>
    <property type="match status" value="1"/>
</dbReference>
<dbReference type="Gene3D" id="3.30.565.10">
    <property type="entry name" value="Histidine kinase-like ATPase, C-terminal domain"/>
    <property type="match status" value="1"/>
</dbReference>
<dbReference type="InterPro" id="IPR003594">
    <property type="entry name" value="HATPase_dom"/>
</dbReference>
<evidence type="ECO:0000313" key="7">
    <source>
        <dbReference type="Proteomes" id="UP000503018"/>
    </source>
</evidence>
<keyword evidence="4" id="KW-0812">Transmembrane</keyword>
<dbReference type="PANTHER" id="PTHR43547">
    <property type="entry name" value="TWO-COMPONENT HISTIDINE KINASE"/>
    <property type="match status" value="1"/>
</dbReference>
<evidence type="ECO:0000313" key="6">
    <source>
        <dbReference type="EMBL" id="QJQ31096.1"/>
    </source>
</evidence>
<dbReference type="PROSITE" id="PS50109">
    <property type="entry name" value="HIS_KIN"/>
    <property type="match status" value="1"/>
</dbReference>
<dbReference type="NCBIfam" id="TIGR02916">
    <property type="entry name" value="PEP_his_kin"/>
    <property type="match status" value="1"/>
</dbReference>
<dbReference type="InterPro" id="IPR029016">
    <property type="entry name" value="GAF-like_dom_sf"/>
</dbReference>
<dbReference type="SUPFAM" id="SSF55874">
    <property type="entry name" value="ATPase domain of HSP90 chaperone/DNA topoisomerase II/histidine kinase"/>
    <property type="match status" value="1"/>
</dbReference>
<reference evidence="6 7" key="1">
    <citation type="submission" date="2020-01" db="EMBL/GenBank/DDBJ databases">
        <title>Sphingomonas sp. strain CSW-10.</title>
        <authorList>
            <person name="Chen W.-M."/>
        </authorList>
    </citation>
    <scope>NUCLEOTIDE SEQUENCE [LARGE SCALE GENOMIC DNA]</scope>
    <source>
        <strain evidence="6 7">CSW-10</strain>
    </source>
</reference>
<keyword evidence="3" id="KW-0597">Phosphoprotein</keyword>
<dbReference type="SMART" id="SM00387">
    <property type="entry name" value="HATPase_c"/>
    <property type="match status" value="1"/>
</dbReference>